<evidence type="ECO:0000256" key="1">
    <source>
        <dbReference type="SAM" id="MobiDB-lite"/>
    </source>
</evidence>
<protein>
    <submittedName>
        <fullName evidence="2">Uncharacterized protein</fullName>
    </submittedName>
</protein>
<feature type="region of interest" description="Disordered" evidence="1">
    <location>
        <begin position="392"/>
        <end position="416"/>
    </location>
</feature>
<feature type="compositionally biased region" description="Basic and acidic residues" evidence="1">
    <location>
        <begin position="1"/>
        <end position="16"/>
    </location>
</feature>
<dbReference type="STRING" id="135651.G0MMP7"/>
<evidence type="ECO:0000313" key="2">
    <source>
        <dbReference type="EMBL" id="EGT37452.1"/>
    </source>
</evidence>
<dbReference type="InParanoid" id="G0MMP7"/>
<dbReference type="HOGENOM" id="CLU_660952_0_0_1"/>
<name>G0MMP7_CAEBE</name>
<evidence type="ECO:0000313" key="3">
    <source>
        <dbReference type="Proteomes" id="UP000008068"/>
    </source>
</evidence>
<organism evidence="3">
    <name type="scientific">Caenorhabditis brenneri</name>
    <name type="common">Nematode worm</name>
    <dbReference type="NCBI Taxonomy" id="135651"/>
    <lineage>
        <taxon>Eukaryota</taxon>
        <taxon>Metazoa</taxon>
        <taxon>Ecdysozoa</taxon>
        <taxon>Nematoda</taxon>
        <taxon>Chromadorea</taxon>
        <taxon>Rhabditida</taxon>
        <taxon>Rhabditina</taxon>
        <taxon>Rhabditomorpha</taxon>
        <taxon>Rhabditoidea</taxon>
        <taxon>Rhabditidae</taxon>
        <taxon>Peloderinae</taxon>
        <taxon>Caenorhabditis</taxon>
    </lineage>
</organism>
<sequence>MSGLQKRNENEKKNEDAGSLSAQDQVQKIEVNDAAEKYAAQKIVIRERAMGIENYCKRMRSDYRRYVKVLQKKIQRLKSEMAKKDEEIDSLLNGAPKNEENGAQAAERPDNFFLEELRKKSAEVAQLTKELADKSAEAYNANLELKAHQKNADATQKKHESEIKKLNDQLQKVGGKLQELKYETSNNVVLINIQRAALIKKDEEIKNEREAHQMALQNLQDQLDEANKLIAANAAAHEKTVGELHAQLTEERDQSKELRECNKEQESQLETVREELEKLTCDADTLEAKIEGKDAEIANLKKKVEATKKEWEEKMETAEKDHELEVKVYLQSIDRLEKEIETTNEEWKEKMEDTKKAHQLETKGHLEKPSMDYNTHVEKMVDDFEKEIKEANERKVQANAEPRNEEPSRKKRKCQE</sequence>
<dbReference type="AlphaFoldDB" id="G0MMP7"/>
<gene>
    <name evidence="2" type="ORF">CAEBREN_26026</name>
</gene>
<accession>G0MMP7</accession>
<keyword evidence="3" id="KW-1185">Reference proteome</keyword>
<feature type="region of interest" description="Disordered" evidence="1">
    <location>
        <begin position="346"/>
        <end position="374"/>
    </location>
</feature>
<dbReference type="EMBL" id="GL379802">
    <property type="protein sequence ID" value="EGT37452.1"/>
    <property type="molecule type" value="Genomic_DNA"/>
</dbReference>
<dbReference type="OMA" id="RECNKEQ"/>
<reference evidence="3" key="1">
    <citation type="submission" date="2011-07" db="EMBL/GenBank/DDBJ databases">
        <authorList>
            <consortium name="Caenorhabditis brenneri Sequencing and Analysis Consortium"/>
            <person name="Wilson R.K."/>
        </authorList>
    </citation>
    <scope>NUCLEOTIDE SEQUENCE [LARGE SCALE GENOMIC DNA]</scope>
    <source>
        <strain evidence="3">PB2801</strain>
    </source>
</reference>
<dbReference type="Proteomes" id="UP000008068">
    <property type="component" value="Unassembled WGS sequence"/>
</dbReference>
<proteinExistence type="predicted"/>
<feature type="region of interest" description="Disordered" evidence="1">
    <location>
        <begin position="1"/>
        <end position="26"/>
    </location>
</feature>